<evidence type="ECO:0000313" key="3">
    <source>
        <dbReference type="Proteomes" id="UP000664169"/>
    </source>
</evidence>
<evidence type="ECO:0000256" key="1">
    <source>
        <dbReference type="SAM" id="MobiDB-lite"/>
    </source>
</evidence>
<dbReference type="AlphaFoldDB" id="A0A8H3ETZ0"/>
<feature type="region of interest" description="Disordered" evidence="1">
    <location>
        <begin position="1"/>
        <end position="43"/>
    </location>
</feature>
<feature type="compositionally biased region" description="Polar residues" evidence="1">
    <location>
        <begin position="15"/>
        <end position="26"/>
    </location>
</feature>
<sequence>MVAETRGSKRKHQDVSPSASPGTASKTRVLDRQDVGVQVGSPRDDSMLEMFNMKWRDYHQEMAHIKEAMLENEAKLESQREDNERWRQLLLSSETDNAQLREKLQKAEAILKEYDIPKEKWP</sequence>
<proteinExistence type="predicted"/>
<name>A0A8H3ETZ0_9LECA</name>
<keyword evidence="3" id="KW-1185">Reference proteome</keyword>
<protein>
    <submittedName>
        <fullName evidence="2">Uncharacterized protein</fullName>
    </submittedName>
</protein>
<organism evidence="2 3">
    <name type="scientific">Gomphillus americanus</name>
    <dbReference type="NCBI Taxonomy" id="1940652"/>
    <lineage>
        <taxon>Eukaryota</taxon>
        <taxon>Fungi</taxon>
        <taxon>Dikarya</taxon>
        <taxon>Ascomycota</taxon>
        <taxon>Pezizomycotina</taxon>
        <taxon>Lecanoromycetes</taxon>
        <taxon>OSLEUM clade</taxon>
        <taxon>Ostropomycetidae</taxon>
        <taxon>Ostropales</taxon>
        <taxon>Graphidaceae</taxon>
        <taxon>Gomphilloideae</taxon>
        <taxon>Gomphillus</taxon>
    </lineage>
</organism>
<gene>
    <name evidence="2" type="ORF">GOMPHAMPRED_007050</name>
</gene>
<reference evidence="2" key="1">
    <citation type="submission" date="2021-03" db="EMBL/GenBank/DDBJ databases">
        <authorList>
            <person name="Tagirdzhanova G."/>
        </authorList>
    </citation>
    <scope>NUCLEOTIDE SEQUENCE</scope>
</reference>
<evidence type="ECO:0000313" key="2">
    <source>
        <dbReference type="EMBL" id="CAF9910333.1"/>
    </source>
</evidence>
<accession>A0A8H3ETZ0</accession>
<dbReference type="EMBL" id="CAJPDQ010000005">
    <property type="protein sequence ID" value="CAF9910333.1"/>
    <property type="molecule type" value="Genomic_DNA"/>
</dbReference>
<dbReference type="Proteomes" id="UP000664169">
    <property type="component" value="Unassembled WGS sequence"/>
</dbReference>
<comment type="caution">
    <text evidence="2">The sequence shown here is derived from an EMBL/GenBank/DDBJ whole genome shotgun (WGS) entry which is preliminary data.</text>
</comment>